<dbReference type="InterPro" id="IPR014729">
    <property type="entry name" value="Rossmann-like_a/b/a_fold"/>
</dbReference>
<sequence>MASPSLFRASVRPDLYVCARCALRTSQSPSKTTRRWIGMKYLAKVADAEKQWKEKARRIRAGQEKTMLTILEERGLVQTITGDRTEFENRMTDKRLGVYVGIDPTASSLHIGHLLPMMSMFWMYVNGYHTVQLLGGATAKIGDPTDRLTTREKDPAAIRTANMANMHLQLQKLWTNAEAYGRRYGYIREWPWHRELVNNNAWWNKLPMLEVLQILGPGMRLGSMLARDTVKNKMSKGDGMSYAEFSYPLMQAWDWWHMYHSKGVSMQIGGSDQYGNITAGIAAIKYISTHHPNPIVRGEAHAVGEPLGFTSPLLTTSSGQKFGKSAGNAIWLDSEQTSPFDLYGYFLRTSDEDVAKYLKMFTFMPLEDIDELVEEHQQDPSKRQAQHVLARELVELVHGAHEAKQSQLQHSLVFSQALTAKPHSEQDADMRAGIVTPNNRPNPNLKLPRSFVGNKSMGKILYASGLATSASDGHRVANNMGAYVGGPPNKKKHEPMNDGSISWSQIQNWGPETLRKYLVHGDLLLLRRSKHNVRIIHVVPDEEYALSGETYPGMEPLWREYMLKQMAVKEEITKEEKQAVEKMLAEEQAANASRTAEAVKVGSDAAGAPVKASASS</sequence>
<dbReference type="Gene3D" id="3.40.50.620">
    <property type="entry name" value="HUPs"/>
    <property type="match status" value="1"/>
</dbReference>
<evidence type="ECO:0000256" key="6">
    <source>
        <dbReference type="ARBA" id="ARBA00023146"/>
    </source>
</evidence>
<dbReference type="InterPro" id="IPR002307">
    <property type="entry name" value="Tyr-tRNA-ligase"/>
</dbReference>
<dbReference type="Pfam" id="PF16714">
    <property type="entry name" value="TyrRSs_C"/>
    <property type="match status" value="1"/>
</dbReference>
<dbReference type="NCBIfam" id="TIGR00234">
    <property type="entry name" value="tyrS"/>
    <property type="match status" value="1"/>
</dbReference>
<comment type="similarity">
    <text evidence="1 8">Belongs to the class-I aminoacyl-tRNA synthetase family.</text>
</comment>
<evidence type="ECO:0000259" key="10">
    <source>
        <dbReference type="Pfam" id="PF16714"/>
    </source>
</evidence>
<keyword evidence="3 8" id="KW-0547">Nucleotide-binding</keyword>
<feature type="domain" description="Tyrosyl-tRNA synthetase C-terminal" evidence="10">
    <location>
        <begin position="436"/>
        <end position="555"/>
    </location>
</feature>
<accession>A0A2J6QZA5</accession>
<dbReference type="CDD" id="cd00805">
    <property type="entry name" value="TyrRS_core"/>
    <property type="match status" value="1"/>
</dbReference>
<keyword evidence="4 8" id="KW-0067">ATP-binding</keyword>
<dbReference type="OrthoDB" id="337870at2759"/>
<evidence type="ECO:0000313" key="12">
    <source>
        <dbReference type="Proteomes" id="UP000235786"/>
    </source>
</evidence>
<evidence type="ECO:0000256" key="1">
    <source>
        <dbReference type="ARBA" id="ARBA00005594"/>
    </source>
</evidence>
<gene>
    <name evidence="11" type="ORF">L207DRAFT_519373</name>
</gene>
<organism evidence="11 12">
    <name type="scientific">Hyaloscypha variabilis (strain UAMH 11265 / GT02V1 / F)</name>
    <name type="common">Meliniomyces variabilis</name>
    <dbReference type="NCBI Taxonomy" id="1149755"/>
    <lineage>
        <taxon>Eukaryota</taxon>
        <taxon>Fungi</taxon>
        <taxon>Dikarya</taxon>
        <taxon>Ascomycota</taxon>
        <taxon>Pezizomycotina</taxon>
        <taxon>Leotiomycetes</taxon>
        <taxon>Helotiales</taxon>
        <taxon>Hyaloscyphaceae</taxon>
        <taxon>Hyaloscypha</taxon>
        <taxon>Hyaloscypha variabilis</taxon>
    </lineage>
</organism>
<dbReference type="EC" id="6.1.1.1" evidence="8"/>
<keyword evidence="12" id="KW-1185">Reference proteome</keyword>
<keyword evidence="6 8" id="KW-0030">Aminoacyl-tRNA synthetase</keyword>
<evidence type="ECO:0000313" key="11">
    <source>
        <dbReference type="EMBL" id="PMD31604.1"/>
    </source>
</evidence>
<dbReference type="InterPro" id="IPR032005">
    <property type="entry name" value="TyrRSs_C"/>
</dbReference>
<dbReference type="FunFam" id="3.40.50.620:FF:000227">
    <property type="entry name" value="Tyrosine--tRNA ligase"/>
    <property type="match status" value="1"/>
</dbReference>
<evidence type="ECO:0000256" key="9">
    <source>
        <dbReference type="SAM" id="MobiDB-lite"/>
    </source>
</evidence>
<dbReference type="PRINTS" id="PR01040">
    <property type="entry name" value="TRNASYNTHTYR"/>
</dbReference>
<dbReference type="GO" id="GO:0003723">
    <property type="term" value="F:RNA binding"/>
    <property type="evidence" value="ECO:0007669"/>
    <property type="project" value="InterPro"/>
</dbReference>
<evidence type="ECO:0000256" key="7">
    <source>
        <dbReference type="ARBA" id="ARBA00048248"/>
    </source>
</evidence>
<dbReference type="SUPFAM" id="SSF52374">
    <property type="entry name" value="Nucleotidylyl transferase"/>
    <property type="match status" value="1"/>
</dbReference>
<feature type="region of interest" description="Disordered" evidence="9">
    <location>
        <begin position="591"/>
        <end position="616"/>
    </location>
</feature>
<proteinExistence type="inferred from homology"/>
<evidence type="ECO:0000256" key="5">
    <source>
        <dbReference type="ARBA" id="ARBA00022917"/>
    </source>
</evidence>
<keyword evidence="5 8" id="KW-0648">Protein biosynthesis</keyword>
<dbReference type="InterPro" id="IPR024088">
    <property type="entry name" value="Tyr-tRNA-ligase_bac-type"/>
</dbReference>
<keyword evidence="2 8" id="KW-0436">Ligase</keyword>
<dbReference type="GO" id="GO:0006437">
    <property type="term" value="P:tyrosyl-tRNA aminoacylation"/>
    <property type="evidence" value="ECO:0007669"/>
    <property type="project" value="InterPro"/>
</dbReference>
<comment type="catalytic activity">
    <reaction evidence="7 8">
        <text>tRNA(Tyr) + L-tyrosine + ATP = L-tyrosyl-tRNA(Tyr) + AMP + diphosphate + H(+)</text>
        <dbReference type="Rhea" id="RHEA:10220"/>
        <dbReference type="Rhea" id="RHEA-COMP:9706"/>
        <dbReference type="Rhea" id="RHEA-COMP:9707"/>
        <dbReference type="ChEBI" id="CHEBI:15378"/>
        <dbReference type="ChEBI" id="CHEBI:30616"/>
        <dbReference type="ChEBI" id="CHEBI:33019"/>
        <dbReference type="ChEBI" id="CHEBI:58315"/>
        <dbReference type="ChEBI" id="CHEBI:78442"/>
        <dbReference type="ChEBI" id="CHEBI:78536"/>
        <dbReference type="ChEBI" id="CHEBI:456215"/>
        <dbReference type="EC" id="6.1.1.1"/>
    </reaction>
</comment>
<evidence type="ECO:0000256" key="4">
    <source>
        <dbReference type="ARBA" id="ARBA00022840"/>
    </source>
</evidence>
<evidence type="ECO:0000256" key="3">
    <source>
        <dbReference type="ARBA" id="ARBA00022741"/>
    </source>
</evidence>
<dbReference type="AlphaFoldDB" id="A0A2J6QZA5"/>
<evidence type="ECO:0000256" key="8">
    <source>
        <dbReference type="RuleBase" id="RU361234"/>
    </source>
</evidence>
<evidence type="ECO:0000256" key="2">
    <source>
        <dbReference type="ARBA" id="ARBA00022598"/>
    </source>
</evidence>
<name>A0A2J6QZA5_HYAVF</name>
<dbReference type="PANTHER" id="PTHR11766:SF0">
    <property type="entry name" value="TYROSINE--TRNA LIGASE, MITOCHONDRIAL"/>
    <property type="match status" value="1"/>
</dbReference>
<protein>
    <recommendedName>
        <fullName evidence="8">Tyrosine--tRNA ligase</fullName>
        <ecNumber evidence="8">6.1.1.1</ecNumber>
    </recommendedName>
    <alternativeName>
        <fullName evidence="8">Tyrosyl-tRNA synthetase</fullName>
    </alternativeName>
</protein>
<dbReference type="Gene3D" id="1.10.240.10">
    <property type="entry name" value="Tyrosyl-Transfer RNA Synthetase"/>
    <property type="match status" value="1"/>
</dbReference>
<dbReference type="GO" id="GO:0005739">
    <property type="term" value="C:mitochondrion"/>
    <property type="evidence" value="ECO:0007669"/>
    <property type="project" value="TreeGrafter"/>
</dbReference>
<dbReference type="PANTHER" id="PTHR11766">
    <property type="entry name" value="TYROSYL-TRNA SYNTHETASE"/>
    <property type="match status" value="1"/>
</dbReference>
<dbReference type="FunFam" id="1.10.240.10:FF:000001">
    <property type="entry name" value="Tyrosine--tRNA ligase"/>
    <property type="match status" value="1"/>
</dbReference>
<dbReference type="STRING" id="1149755.A0A2J6QZA5"/>
<dbReference type="InterPro" id="IPR002305">
    <property type="entry name" value="aa-tRNA-synth_Ic"/>
</dbReference>
<dbReference type="Proteomes" id="UP000235786">
    <property type="component" value="Unassembled WGS sequence"/>
</dbReference>
<reference evidence="11 12" key="1">
    <citation type="submission" date="2016-04" db="EMBL/GenBank/DDBJ databases">
        <title>A degradative enzymes factory behind the ericoid mycorrhizal symbiosis.</title>
        <authorList>
            <consortium name="DOE Joint Genome Institute"/>
            <person name="Martino E."/>
            <person name="Morin E."/>
            <person name="Grelet G."/>
            <person name="Kuo A."/>
            <person name="Kohler A."/>
            <person name="Daghino S."/>
            <person name="Barry K."/>
            <person name="Choi C."/>
            <person name="Cichocki N."/>
            <person name="Clum A."/>
            <person name="Copeland A."/>
            <person name="Hainaut M."/>
            <person name="Haridas S."/>
            <person name="Labutti K."/>
            <person name="Lindquist E."/>
            <person name="Lipzen A."/>
            <person name="Khouja H.-R."/>
            <person name="Murat C."/>
            <person name="Ohm R."/>
            <person name="Olson A."/>
            <person name="Spatafora J."/>
            <person name="Veneault-Fourrey C."/>
            <person name="Henrissat B."/>
            <person name="Grigoriev I."/>
            <person name="Martin F."/>
            <person name="Perotto S."/>
        </authorList>
    </citation>
    <scope>NUCLEOTIDE SEQUENCE [LARGE SCALE GENOMIC DNA]</scope>
    <source>
        <strain evidence="11 12">F</strain>
    </source>
</reference>
<dbReference type="GO" id="GO:0004831">
    <property type="term" value="F:tyrosine-tRNA ligase activity"/>
    <property type="evidence" value="ECO:0007669"/>
    <property type="project" value="UniProtKB-EC"/>
</dbReference>
<dbReference type="Pfam" id="PF00579">
    <property type="entry name" value="tRNA-synt_1b"/>
    <property type="match status" value="1"/>
</dbReference>
<dbReference type="GO" id="GO:0005829">
    <property type="term" value="C:cytosol"/>
    <property type="evidence" value="ECO:0007669"/>
    <property type="project" value="TreeGrafter"/>
</dbReference>
<dbReference type="EMBL" id="KZ613962">
    <property type="protein sequence ID" value="PMD31604.1"/>
    <property type="molecule type" value="Genomic_DNA"/>
</dbReference>
<dbReference type="GO" id="GO:0005524">
    <property type="term" value="F:ATP binding"/>
    <property type="evidence" value="ECO:0007669"/>
    <property type="project" value="UniProtKB-KW"/>
</dbReference>